<keyword evidence="3 6" id="KW-0812">Transmembrane</keyword>
<dbReference type="GO" id="GO:0016491">
    <property type="term" value="F:oxidoreductase activity"/>
    <property type="evidence" value="ECO:0007669"/>
    <property type="project" value="UniProtKB-KW"/>
</dbReference>
<comment type="caution">
    <text evidence="9">The sequence shown here is derived from an EMBL/GenBank/DDBJ whole genome shotgun (WGS) entry which is preliminary data.</text>
</comment>
<feature type="transmembrane region" description="Helical" evidence="7">
    <location>
        <begin position="57"/>
        <end position="82"/>
    </location>
</feature>
<dbReference type="Gene3D" id="1.20.120.80">
    <property type="entry name" value="Cytochrome c oxidase, subunit III, four-helix bundle"/>
    <property type="match status" value="1"/>
</dbReference>
<feature type="transmembrane region" description="Helical" evidence="7">
    <location>
        <begin position="199"/>
        <end position="224"/>
    </location>
</feature>
<evidence type="ECO:0000256" key="5">
    <source>
        <dbReference type="ARBA" id="ARBA00023136"/>
    </source>
</evidence>
<dbReference type="PANTHER" id="PTHR11403">
    <property type="entry name" value="CYTOCHROME C OXIDASE SUBUNIT III"/>
    <property type="match status" value="1"/>
</dbReference>
<dbReference type="PROSITE" id="PS50253">
    <property type="entry name" value="COX3"/>
    <property type="match status" value="1"/>
</dbReference>
<keyword evidence="4 7" id="KW-1133">Transmembrane helix</keyword>
<comment type="subcellular location">
    <subcellularLocation>
        <location evidence="6">Cell membrane</location>
        <topology evidence="6">Multi-pass membrane protein</topology>
    </subcellularLocation>
    <subcellularLocation>
        <location evidence="1">Membrane</location>
        <topology evidence="1">Multi-pass membrane protein</topology>
    </subcellularLocation>
</comment>
<dbReference type="GO" id="GO:0004129">
    <property type="term" value="F:cytochrome-c oxidase activity"/>
    <property type="evidence" value="ECO:0007669"/>
    <property type="project" value="InterPro"/>
</dbReference>
<dbReference type="SUPFAM" id="SSF81452">
    <property type="entry name" value="Cytochrome c oxidase subunit III-like"/>
    <property type="match status" value="2"/>
</dbReference>
<evidence type="ECO:0000256" key="1">
    <source>
        <dbReference type="ARBA" id="ARBA00004141"/>
    </source>
</evidence>
<feature type="domain" description="Heme-copper oxidase subunit III family profile" evidence="8">
    <location>
        <begin position="1"/>
        <end position="266"/>
    </location>
</feature>
<dbReference type="InterPro" id="IPR035973">
    <property type="entry name" value="Cyt_c_oxidase_su3-like_sf"/>
</dbReference>
<dbReference type="GO" id="GO:0019646">
    <property type="term" value="P:aerobic electron transport chain"/>
    <property type="evidence" value="ECO:0007669"/>
    <property type="project" value="InterPro"/>
</dbReference>
<dbReference type="GO" id="GO:0005886">
    <property type="term" value="C:plasma membrane"/>
    <property type="evidence" value="ECO:0007669"/>
    <property type="project" value="UniProtKB-SubCell"/>
</dbReference>
<sequence length="266" mass="30367">MEMEIPYTVTARPDTGAYNAKIGIWLFLASEVMLFGGLFSAYIFLRMGAAHWPHHLLNVPMGLFNTFVLITSSITMVMAWTALKMRQFQSYRRWLGATLICGVVFLSVKTVEYKDKFHHYGVILNNGQEITGHLEMTPAEAMKSPILRILPDAEESRSFGYQLQSIFGRPAGGEEKVLEIPKSEIQWWSNFTPRYSTYLATYFTMTGLHGLHIIGGLLVLGFFWGPGAKLYRTNPEHLANRVEVAGLFWHFVDLVWIFLFPTLYLL</sequence>
<dbReference type="InterPro" id="IPR013833">
    <property type="entry name" value="Cyt_c_oxidase_su3_a-hlx"/>
</dbReference>
<evidence type="ECO:0000256" key="2">
    <source>
        <dbReference type="ARBA" id="ARBA00010581"/>
    </source>
</evidence>
<feature type="transmembrane region" description="Helical" evidence="7">
    <location>
        <begin position="22"/>
        <end position="45"/>
    </location>
</feature>
<keyword evidence="9" id="KW-0560">Oxidoreductase</keyword>
<dbReference type="EC" id="1.9.3.1" evidence="9"/>
<dbReference type="CDD" id="cd00386">
    <property type="entry name" value="Heme_Cu_Oxidase_III_like"/>
    <property type="match status" value="1"/>
</dbReference>
<dbReference type="Proteomes" id="UP000381693">
    <property type="component" value="Unassembled WGS sequence"/>
</dbReference>
<keyword evidence="5 7" id="KW-0472">Membrane</keyword>
<proteinExistence type="inferred from homology"/>
<dbReference type="EMBL" id="CABFUZ020000105">
    <property type="protein sequence ID" value="VVM06082.1"/>
    <property type="molecule type" value="Genomic_DNA"/>
</dbReference>
<dbReference type="Pfam" id="PF00510">
    <property type="entry name" value="COX3"/>
    <property type="match status" value="2"/>
</dbReference>
<evidence type="ECO:0000256" key="3">
    <source>
        <dbReference type="ARBA" id="ARBA00022692"/>
    </source>
</evidence>
<dbReference type="AlphaFoldDB" id="A0A5E6ME31"/>
<evidence type="ECO:0000313" key="9">
    <source>
        <dbReference type="EMBL" id="VVM06082.1"/>
    </source>
</evidence>
<feature type="transmembrane region" description="Helical" evidence="7">
    <location>
        <begin position="94"/>
        <end position="111"/>
    </location>
</feature>
<evidence type="ECO:0000256" key="6">
    <source>
        <dbReference type="RuleBase" id="RU003376"/>
    </source>
</evidence>
<feature type="transmembrane region" description="Helical" evidence="7">
    <location>
        <begin position="244"/>
        <end position="265"/>
    </location>
</feature>
<dbReference type="InterPro" id="IPR000298">
    <property type="entry name" value="Cyt_c_oxidase-like_su3"/>
</dbReference>
<dbReference type="RefSeq" id="WP_246189545.1">
    <property type="nucleotide sequence ID" value="NZ_CABFUZ020000105.1"/>
</dbReference>
<evidence type="ECO:0000256" key="4">
    <source>
        <dbReference type="ARBA" id="ARBA00022989"/>
    </source>
</evidence>
<comment type="similarity">
    <text evidence="2 6">Belongs to the cytochrome c oxidase subunit 3 family.</text>
</comment>
<evidence type="ECO:0000256" key="7">
    <source>
        <dbReference type="SAM" id="Phobius"/>
    </source>
</evidence>
<organism evidence="9 10">
    <name type="scientific">Methylacidimicrobium cyclopophantes</name>
    <dbReference type="NCBI Taxonomy" id="1041766"/>
    <lineage>
        <taxon>Bacteria</taxon>
        <taxon>Pseudomonadati</taxon>
        <taxon>Verrucomicrobiota</taxon>
        <taxon>Methylacidimicrobium</taxon>
    </lineage>
</organism>
<accession>A0A5E6ME31</accession>
<name>A0A5E6ME31_9BACT</name>
<dbReference type="PANTHER" id="PTHR11403:SF6">
    <property type="entry name" value="NITRIC OXIDE REDUCTASE SUBUNIT E"/>
    <property type="match status" value="1"/>
</dbReference>
<evidence type="ECO:0000313" key="10">
    <source>
        <dbReference type="Proteomes" id="UP000381693"/>
    </source>
</evidence>
<keyword evidence="10" id="KW-1185">Reference proteome</keyword>
<evidence type="ECO:0000259" key="8">
    <source>
        <dbReference type="PROSITE" id="PS50253"/>
    </source>
</evidence>
<reference evidence="9" key="1">
    <citation type="submission" date="2019-09" db="EMBL/GenBank/DDBJ databases">
        <authorList>
            <person name="Cremers G."/>
        </authorList>
    </citation>
    <scope>NUCLEOTIDE SEQUENCE [LARGE SCALE GENOMIC DNA]</scope>
    <source>
        <strain evidence="9">3B</strain>
    </source>
</reference>
<dbReference type="InterPro" id="IPR024791">
    <property type="entry name" value="Cyt_c/ubiquinol_Oxase_su3"/>
</dbReference>
<gene>
    <name evidence="9" type="primary">caaA</name>
    <name evidence="9" type="ORF">MAMC_00935</name>
</gene>
<protein>
    <submittedName>
        <fullName evidence="9">Cytochrome c oxidase polypeptide I+III</fullName>
        <ecNumber evidence="9">1.9.3.1</ecNumber>
    </submittedName>
</protein>